<dbReference type="PANTHER" id="PTHR23147">
    <property type="entry name" value="SERINE/ARGININE RICH SPLICING FACTOR"/>
    <property type="match status" value="1"/>
</dbReference>
<dbReference type="InterPro" id="IPR000504">
    <property type="entry name" value="RRM_dom"/>
</dbReference>
<feature type="domain" description="RRM" evidence="5">
    <location>
        <begin position="35"/>
        <end position="112"/>
    </location>
</feature>
<dbReference type="CDD" id="cd00590">
    <property type="entry name" value="RRM_SF"/>
    <property type="match status" value="1"/>
</dbReference>
<organism evidence="6 7">
    <name type="scientific">Lactuca saligna</name>
    <name type="common">Willowleaf lettuce</name>
    <dbReference type="NCBI Taxonomy" id="75948"/>
    <lineage>
        <taxon>Eukaryota</taxon>
        <taxon>Viridiplantae</taxon>
        <taxon>Streptophyta</taxon>
        <taxon>Embryophyta</taxon>
        <taxon>Tracheophyta</taxon>
        <taxon>Spermatophyta</taxon>
        <taxon>Magnoliopsida</taxon>
        <taxon>eudicotyledons</taxon>
        <taxon>Gunneridae</taxon>
        <taxon>Pentapetalae</taxon>
        <taxon>asterids</taxon>
        <taxon>campanulids</taxon>
        <taxon>Asterales</taxon>
        <taxon>Asteraceae</taxon>
        <taxon>Cichorioideae</taxon>
        <taxon>Cichorieae</taxon>
        <taxon>Lactucinae</taxon>
        <taxon>Lactuca</taxon>
    </lineage>
</organism>
<sequence length="188" mass="21302">METDSRKYSKHVGVRDWCNKVRRKRNPSDKSKPVTTFYFTNLQADVTVEMIRKSFQSFGKMVDVYIPGRKDKGGTFFAFIRYVGIKDTESLVTALNQVRCGHSIAKVNIARYEKKPPPRKIPPPSYYHPRRMSVPITKHINISNGKTFADAVTGSLGKPDTVRTQEIQSKLDPMIDSSDSSCLIGEIN</sequence>
<dbReference type="GO" id="GO:0006397">
    <property type="term" value="P:mRNA processing"/>
    <property type="evidence" value="ECO:0007669"/>
    <property type="project" value="UniProtKB-KW"/>
</dbReference>
<dbReference type="AlphaFoldDB" id="A0AA35VPV8"/>
<dbReference type="Gene3D" id="3.30.70.330">
    <property type="match status" value="1"/>
</dbReference>
<protein>
    <recommendedName>
        <fullName evidence="5">RRM domain-containing protein</fullName>
    </recommendedName>
</protein>
<name>A0AA35VPV8_LACSI</name>
<dbReference type="InterPro" id="IPR050907">
    <property type="entry name" value="SRSF"/>
</dbReference>
<dbReference type="PROSITE" id="PS50102">
    <property type="entry name" value="RRM"/>
    <property type="match status" value="1"/>
</dbReference>
<dbReference type="InterPro" id="IPR012677">
    <property type="entry name" value="Nucleotide-bd_a/b_plait_sf"/>
</dbReference>
<dbReference type="GO" id="GO:0003723">
    <property type="term" value="F:RNA binding"/>
    <property type="evidence" value="ECO:0007669"/>
    <property type="project" value="UniProtKB-UniRule"/>
</dbReference>
<dbReference type="SMART" id="SM00360">
    <property type="entry name" value="RRM"/>
    <property type="match status" value="1"/>
</dbReference>
<evidence type="ECO:0000256" key="1">
    <source>
        <dbReference type="ARBA" id="ARBA00022664"/>
    </source>
</evidence>
<dbReference type="GO" id="GO:0005681">
    <property type="term" value="C:spliceosomal complex"/>
    <property type="evidence" value="ECO:0007669"/>
    <property type="project" value="UniProtKB-KW"/>
</dbReference>
<keyword evidence="7" id="KW-1185">Reference proteome</keyword>
<evidence type="ECO:0000256" key="4">
    <source>
        <dbReference type="PROSITE-ProRule" id="PRU00176"/>
    </source>
</evidence>
<keyword evidence="1" id="KW-0507">mRNA processing</keyword>
<evidence type="ECO:0000313" key="6">
    <source>
        <dbReference type="EMBL" id="CAI9270460.1"/>
    </source>
</evidence>
<dbReference type="Proteomes" id="UP001177003">
    <property type="component" value="Chromosome 2"/>
</dbReference>
<accession>A0AA35VPV8</accession>
<keyword evidence="2" id="KW-0747">Spliceosome</keyword>
<evidence type="ECO:0000259" key="5">
    <source>
        <dbReference type="PROSITE" id="PS50102"/>
    </source>
</evidence>
<dbReference type="GO" id="GO:0008380">
    <property type="term" value="P:RNA splicing"/>
    <property type="evidence" value="ECO:0007669"/>
    <property type="project" value="UniProtKB-KW"/>
</dbReference>
<evidence type="ECO:0000256" key="2">
    <source>
        <dbReference type="ARBA" id="ARBA00022728"/>
    </source>
</evidence>
<keyword evidence="4" id="KW-0694">RNA-binding</keyword>
<gene>
    <name evidence="6" type="ORF">LSALG_LOCUS10767</name>
</gene>
<evidence type="ECO:0000313" key="7">
    <source>
        <dbReference type="Proteomes" id="UP001177003"/>
    </source>
</evidence>
<dbReference type="Pfam" id="PF00076">
    <property type="entry name" value="RRM_1"/>
    <property type="match status" value="1"/>
</dbReference>
<dbReference type="SUPFAM" id="SSF54928">
    <property type="entry name" value="RNA-binding domain, RBD"/>
    <property type="match status" value="1"/>
</dbReference>
<dbReference type="EMBL" id="OX465078">
    <property type="protein sequence ID" value="CAI9270460.1"/>
    <property type="molecule type" value="Genomic_DNA"/>
</dbReference>
<dbReference type="InterPro" id="IPR035979">
    <property type="entry name" value="RBD_domain_sf"/>
</dbReference>
<keyword evidence="3" id="KW-0508">mRNA splicing</keyword>
<reference evidence="6" key="1">
    <citation type="submission" date="2023-04" db="EMBL/GenBank/DDBJ databases">
        <authorList>
            <person name="Vijverberg K."/>
            <person name="Xiong W."/>
            <person name="Schranz E."/>
        </authorList>
    </citation>
    <scope>NUCLEOTIDE SEQUENCE</scope>
</reference>
<proteinExistence type="predicted"/>
<evidence type="ECO:0000256" key="3">
    <source>
        <dbReference type="ARBA" id="ARBA00023187"/>
    </source>
</evidence>